<comment type="caution">
    <text evidence="4">The sequence shown here is derived from an EMBL/GenBank/DDBJ whole genome shotgun (WGS) entry which is preliminary data.</text>
</comment>
<dbReference type="PANTHER" id="PTHR43861:SF1">
    <property type="entry name" value="TRANS-ACONITATE 2-METHYLTRANSFERASE"/>
    <property type="match status" value="1"/>
</dbReference>
<dbReference type="InterPro" id="IPR041698">
    <property type="entry name" value="Methyltransf_25"/>
</dbReference>
<dbReference type="PANTHER" id="PTHR43861">
    <property type="entry name" value="TRANS-ACONITATE 2-METHYLTRANSFERASE-RELATED"/>
    <property type="match status" value="1"/>
</dbReference>
<dbReference type="InterPro" id="IPR030373">
    <property type="entry name" value="PABS_CS"/>
</dbReference>
<dbReference type="PROSITE" id="PS01330">
    <property type="entry name" value="PABS_1"/>
    <property type="match status" value="1"/>
</dbReference>
<keyword evidence="2 4" id="KW-0808">Transferase</keyword>
<dbReference type="GO" id="GO:0008168">
    <property type="term" value="F:methyltransferase activity"/>
    <property type="evidence" value="ECO:0007669"/>
    <property type="project" value="UniProtKB-KW"/>
</dbReference>
<accession>A0A7X9XCI0</accession>
<dbReference type="AlphaFoldDB" id="A0A7X9XCI0"/>
<evidence type="ECO:0000313" key="4">
    <source>
        <dbReference type="EMBL" id="NME71654.1"/>
    </source>
</evidence>
<evidence type="ECO:0000256" key="2">
    <source>
        <dbReference type="ARBA" id="ARBA00022679"/>
    </source>
</evidence>
<proteinExistence type="predicted"/>
<sequence>MNKDQFDYIAKFYDFIAAIVFGKAIQEIQLKHLERIKRKSRILIIGGGSGKILSEIDQLGLASEIVYIEKSPKMIALAKKNKINSPIKFINASYEDAKEYGHFDVIITNFFVDLLNEKQFQAFIPFIYSLLSENGKWIVTDFRIHERFPLRSLHKLIHLSMISFFRITVNLQNTKLFNYHTLIHESRFFQAESKKYAYMHMMFSSIFKKRKLK</sequence>
<name>A0A7X9XCI0_9BACT</name>
<gene>
    <name evidence="4" type="ORF">HHU12_27060</name>
</gene>
<keyword evidence="5" id="KW-1185">Reference proteome</keyword>
<dbReference type="Gene3D" id="3.40.50.150">
    <property type="entry name" value="Vaccinia Virus protein VP39"/>
    <property type="match status" value="1"/>
</dbReference>
<keyword evidence="1 4" id="KW-0489">Methyltransferase</keyword>
<feature type="domain" description="Methyltransferase" evidence="3">
    <location>
        <begin position="42"/>
        <end position="135"/>
    </location>
</feature>
<dbReference type="SUPFAM" id="SSF53335">
    <property type="entry name" value="S-adenosyl-L-methionine-dependent methyltransferases"/>
    <property type="match status" value="1"/>
</dbReference>
<dbReference type="CDD" id="cd02440">
    <property type="entry name" value="AdoMet_MTases"/>
    <property type="match status" value="1"/>
</dbReference>
<dbReference type="Proteomes" id="UP000576082">
    <property type="component" value="Unassembled WGS sequence"/>
</dbReference>
<evidence type="ECO:0000256" key="1">
    <source>
        <dbReference type="ARBA" id="ARBA00022603"/>
    </source>
</evidence>
<dbReference type="InterPro" id="IPR029063">
    <property type="entry name" value="SAM-dependent_MTases_sf"/>
</dbReference>
<evidence type="ECO:0000313" key="5">
    <source>
        <dbReference type="Proteomes" id="UP000576082"/>
    </source>
</evidence>
<dbReference type="EMBL" id="JABANE010000107">
    <property type="protein sequence ID" value="NME71654.1"/>
    <property type="molecule type" value="Genomic_DNA"/>
</dbReference>
<protein>
    <submittedName>
        <fullName evidence="4">Class I SAM-dependent methyltransferase</fullName>
    </submittedName>
</protein>
<evidence type="ECO:0000259" key="3">
    <source>
        <dbReference type="Pfam" id="PF13649"/>
    </source>
</evidence>
<dbReference type="Pfam" id="PF13649">
    <property type="entry name" value="Methyltransf_25"/>
    <property type="match status" value="1"/>
</dbReference>
<organism evidence="4 5">
    <name type="scientific">Flammeovirga aprica JL-4</name>
    <dbReference type="NCBI Taxonomy" id="694437"/>
    <lineage>
        <taxon>Bacteria</taxon>
        <taxon>Pseudomonadati</taxon>
        <taxon>Bacteroidota</taxon>
        <taxon>Cytophagia</taxon>
        <taxon>Cytophagales</taxon>
        <taxon>Flammeovirgaceae</taxon>
        <taxon>Flammeovirga</taxon>
    </lineage>
</organism>
<dbReference type="GO" id="GO:0032259">
    <property type="term" value="P:methylation"/>
    <property type="evidence" value="ECO:0007669"/>
    <property type="project" value="UniProtKB-KW"/>
</dbReference>
<reference evidence="4 5" key="1">
    <citation type="submission" date="2020-04" db="EMBL/GenBank/DDBJ databases">
        <title>Flammeovirga sp. SR4, a novel species isolated from seawater.</title>
        <authorList>
            <person name="Wang X."/>
        </authorList>
    </citation>
    <scope>NUCLEOTIDE SEQUENCE [LARGE SCALE GENOMIC DNA]</scope>
    <source>
        <strain evidence="4 5">ATCC 23126</strain>
    </source>
</reference>
<dbReference type="RefSeq" id="WP_169659862.1">
    <property type="nucleotide sequence ID" value="NZ_JABANE010000107.1"/>
</dbReference>